<dbReference type="SUPFAM" id="SSF103506">
    <property type="entry name" value="Mitochondrial carrier"/>
    <property type="match status" value="1"/>
</dbReference>
<keyword evidence="12" id="KW-1185">Reference proteome</keyword>
<evidence type="ECO:0000313" key="11">
    <source>
        <dbReference type="EMBL" id="CAK9032619.1"/>
    </source>
</evidence>
<name>A0ABP0L339_9DINO</name>
<organism evidence="11 12">
    <name type="scientific">Durusdinium trenchii</name>
    <dbReference type="NCBI Taxonomy" id="1381693"/>
    <lineage>
        <taxon>Eukaryota</taxon>
        <taxon>Sar</taxon>
        <taxon>Alveolata</taxon>
        <taxon>Dinophyceae</taxon>
        <taxon>Suessiales</taxon>
        <taxon>Symbiodiniaceae</taxon>
        <taxon>Durusdinium</taxon>
    </lineage>
</organism>
<evidence type="ECO:0000256" key="1">
    <source>
        <dbReference type="ARBA" id="ARBA00004141"/>
    </source>
</evidence>
<evidence type="ECO:0000256" key="7">
    <source>
        <dbReference type="ARBA" id="ARBA00023136"/>
    </source>
</evidence>
<evidence type="ECO:0000256" key="5">
    <source>
        <dbReference type="ARBA" id="ARBA00022737"/>
    </source>
</evidence>
<keyword evidence="7 8" id="KW-0472">Membrane</keyword>
<feature type="repeat" description="Solcar" evidence="8">
    <location>
        <begin position="122"/>
        <end position="205"/>
    </location>
</feature>
<feature type="region of interest" description="Disordered" evidence="10">
    <location>
        <begin position="262"/>
        <end position="283"/>
    </location>
</feature>
<dbReference type="PANTHER" id="PTHR45939:SF1">
    <property type="entry name" value="MITOCHONDRIAL THIAMINE PYROPHOSPHATE CARRIER 1-RELATED"/>
    <property type="match status" value="1"/>
</dbReference>
<comment type="caution">
    <text evidence="11">The sequence shown here is derived from an EMBL/GenBank/DDBJ whole genome shotgun (WGS) entry which is preliminary data.</text>
</comment>
<proteinExistence type="inferred from homology"/>
<evidence type="ECO:0000256" key="9">
    <source>
        <dbReference type="RuleBase" id="RU000488"/>
    </source>
</evidence>
<dbReference type="PANTHER" id="PTHR45939">
    <property type="entry name" value="PEROXISOMAL MEMBRANE PROTEIN PMP34-RELATED"/>
    <property type="match status" value="1"/>
</dbReference>
<dbReference type="PROSITE" id="PS50920">
    <property type="entry name" value="SOLCAR"/>
    <property type="match status" value="2"/>
</dbReference>
<feature type="repeat" description="Solcar" evidence="8">
    <location>
        <begin position="31"/>
        <end position="115"/>
    </location>
</feature>
<sequence length="384" mass="40854">MAHRPSEGLPASLSAEAPALGLQIDQTSAAFIALVQASAGAAGAVVASMALQPVEVAKTRIQISTGGDDSTLQTLRKIAAADGFLGLWLGAWGKCAENGAKNFAYFYIYDGMNALAKRQMEVTTLVKLILGYVAGVGNTLMNMPLEVISTKMQLDDAKGISTFGMLRRIVRHEGVGTLYTGLGYNIALCINPAIQNTILDKLKEGILKHMQRKNPQVAPALTAFQAFTLGAIAKAVATVLTYPLVRLKTNLQAGKVPTLERQPSLRKVTSKTSKGSQPAGMERSGSVEMIRALSFREDKEPEKLSLWQRFVELYRGVGSALLKSTLEAKCTFVHGEGPGGVHRGTVLPPECRGGVRVVSCRESGCMGAAGVLGITVEGKDRSRP</sequence>
<evidence type="ECO:0000313" key="12">
    <source>
        <dbReference type="Proteomes" id="UP001642484"/>
    </source>
</evidence>
<keyword evidence="4 8" id="KW-0812">Transmembrane</keyword>
<dbReference type="Gene3D" id="1.50.40.10">
    <property type="entry name" value="Mitochondrial carrier domain"/>
    <property type="match status" value="1"/>
</dbReference>
<evidence type="ECO:0000256" key="10">
    <source>
        <dbReference type="SAM" id="MobiDB-lite"/>
    </source>
</evidence>
<accession>A0ABP0L339</accession>
<dbReference type="InterPro" id="IPR018108">
    <property type="entry name" value="MCP_transmembrane"/>
</dbReference>
<protein>
    <submittedName>
        <fullName evidence="11">Uncharacterized protein</fullName>
    </submittedName>
</protein>
<gene>
    <name evidence="11" type="ORF">CCMP2556_LOCUS18741</name>
</gene>
<reference evidence="11 12" key="1">
    <citation type="submission" date="2024-02" db="EMBL/GenBank/DDBJ databases">
        <authorList>
            <person name="Chen Y."/>
            <person name="Shah S."/>
            <person name="Dougan E. K."/>
            <person name="Thang M."/>
            <person name="Chan C."/>
        </authorList>
    </citation>
    <scope>NUCLEOTIDE SEQUENCE [LARGE SCALE GENOMIC DNA]</scope>
</reference>
<dbReference type="InterPro" id="IPR023395">
    <property type="entry name" value="MCP_dom_sf"/>
</dbReference>
<keyword evidence="5" id="KW-0677">Repeat</keyword>
<comment type="similarity">
    <text evidence="2 9">Belongs to the mitochondrial carrier (TC 2.A.29) family.</text>
</comment>
<dbReference type="Proteomes" id="UP001642484">
    <property type="component" value="Unassembled WGS sequence"/>
</dbReference>
<dbReference type="EMBL" id="CAXAMN010010779">
    <property type="protein sequence ID" value="CAK9032619.1"/>
    <property type="molecule type" value="Genomic_DNA"/>
</dbReference>
<evidence type="ECO:0000256" key="4">
    <source>
        <dbReference type="ARBA" id="ARBA00022692"/>
    </source>
</evidence>
<comment type="subcellular location">
    <subcellularLocation>
        <location evidence="1">Membrane</location>
        <topology evidence="1">Multi-pass membrane protein</topology>
    </subcellularLocation>
</comment>
<dbReference type="InterPro" id="IPR052217">
    <property type="entry name" value="Mito/Peroxisomal_Carrier"/>
</dbReference>
<evidence type="ECO:0000256" key="8">
    <source>
        <dbReference type="PROSITE-ProRule" id="PRU00282"/>
    </source>
</evidence>
<dbReference type="Pfam" id="PF00153">
    <property type="entry name" value="Mito_carr"/>
    <property type="match status" value="3"/>
</dbReference>
<keyword evidence="6" id="KW-1133">Transmembrane helix</keyword>
<evidence type="ECO:0000256" key="6">
    <source>
        <dbReference type="ARBA" id="ARBA00022989"/>
    </source>
</evidence>
<evidence type="ECO:0000256" key="2">
    <source>
        <dbReference type="ARBA" id="ARBA00006375"/>
    </source>
</evidence>
<evidence type="ECO:0000256" key="3">
    <source>
        <dbReference type="ARBA" id="ARBA00022448"/>
    </source>
</evidence>
<keyword evidence="3 9" id="KW-0813">Transport</keyword>